<proteinExistence type="predicted"/>
<organism evidence="1">
    <name type="scientific">Leptocylindrus danicus</name>
    <dbReference type="NCBI Taxonomy" id="163516"/>
    <lineage>
        <taxon>Eukaryota</taxon>
        <taxon>Sar</taxon>
        <taxon>Stramenopiles</taxon>
        <taxon>Ochrophyta</taxon>
        <taxon>Bacillariophyta</taxon>
        <taxon>Coscinodiscophyceae</taxon>
        <taxon>Chaetocerotophycidae</taxon>
        <taxon>Leptocylindrales</taxon>
        <taxon>Leptocylindraceae</taxon>
        <taxon>Leptocylindrus</taxon>
    </lineage>
</organism>
<dbReference type="EMBL" id="HBGY01002536">
    <property type="protein sequence ID" value="CAD9558590.1"/>
    <property type="molecule type" value="Transcribed_RNA"/>
</dbReference>
<dbReference type="AlphaFoldDB" id="A0A7S2JV88"/>
<evidence type="ECO:0000313" key="1">
    <source>
        <dbReference type="EMBL" id="CAD9558590.1"/>
    </source>
</evidence>
<protein>
    <submittedName>
        <fullName evidence="1">Uncharacterized protein</fullName>
    </submittedName>
</protein>
<name>A0A7S2JV88_9STRA</name>
<reference evidence="1" key="1">
    <citation type="submission" date="2021-01" db="EMBL/GenBank/DDBJ databases">
        <authorList>
            <person name="Corre E."/>
            <person name="Pelletier E."/>
            <person name="Niang G."/>
            <person name="Scheremetjew M."/>
            <person name="Finn R."/>
            <person name="Kale V."/>
            <person name="Holt S."/>
            <person name="Cochrane G."/>
            <person name="Meng A."/>
            <person name="Brown T."/>
            <person name="Cohen L."/>
        </authorList>
    </citation>
    <scope>NUCLEOTIDE SEQUENCE</scope>
    <source>
        <strain evidence="1">B650</strain>
    </source>
</reference>
<gene>
    <name evidence="1" type="ORF">LDAN0321_LOCUS1668</name>
</gene>
<sequence length="99" mass="11062">MFIHPDRKIGAPISPSQTKSYFKAMHKNKVTGVTSGQHMGLYKALCTKFKNDTMTEKQKSMLAGVTAIINLCGQSGLIVPRFCKARDIMLQKKLNNFDI</sequence>
<accession>A0A7S2JV88</accession>